<keyword evidence="3" id="KW-0732">Signal</keyword>
<keyword evidence="2" id="KW-0677">Repeat</keyword>
<dbReference type="InterPro" id="IPR002048">
    <property type="entry name" value="EF_hand_dom"/>
</dbReference>
<protein>
    <submittedName>
        <fullName evidence="5">EF hand/EF-hand domain pair</fullName>
    </submittedName>
</protein>
<keyword evidence="1" id="KW-0479">Metal-binding</keyword>
<comment type="caution">
    <text evidence="5">The sequence shown here is derived from an EMBL/GenBank/DDBJ whole genome shotgun (WGS) entry which is preliminary data.</text>
</comment>
<dbReference type="Pfam" id="PF13499">
    <property type="entry name" value="EF-hand_7"/>
    <property type="match status" value="1"/>
</dbReference>
<evidence type="ECO:0000313" key="6">
    <source>
        <dbReference type="Proteomes" id="UP000182178"/>
    </source>
</evidence>
<dbReference type="Proteomes" id="UP000182178">
    <property type="component" value="Unassembled WGS sequence"/>
</dbReference>
<evidence type="ECO:0000259" key="4">
    <source>
        <dbReference type="PROSITE" id="PS50222"/>
    </source>
</evidence>
<feature type="domain" description="EF-hand" evidence="4">
    <location>
        <begin position="86"/>
        <end position="121"/>
    </location>
</feature>
<dbReference type="SUPFAM" id="SSF47473">
    <property type="entry name" value="EF-hand"/>
    <property type="match status" value="1"/>
</dbReference>
<dbReference type="Gene3D" id="1.10.238.10">
    <property type="entry name" value="EF-hand"/>
    <property type="match status" value="2"/>
</dbReference>
<evidence type="ECO:0000256" key="1">
    <source>
        <dbReference type="ARBA" id="ARBA00022723"/>
    </source>
</evidence>
<keyword evidence="6" id="KW-1185">Reference proteome</keyword>
<dbReference type="Pfam" id="PF13202">
    <property type="entry name" value="EF-hand_5"/>
    <property type="match status" value="2"/>
</dbReference>
<evidence type="ECO:0000256" key="3">
    <source>
        <dbReference type="SAM" id="SignalP"/>
    </source>
</evidence>
<evidence type="ECO:0000256" key="2">
    <source>
        <dbReference type="ARBA" id="ARBA00022737"/>
    </source>
</evidence>
<name>A0ABM9U2J5_9HYPH</name>
<gene>
    <name evidence="5" type="ORF">Ga0061061_1037</name>
</gene>
<dbReference type="PROSITE" id="PS00018">
    <property type="entry name" value="EF_HAND_1"/>
    <property type="match status" value="3"/>
</dbReference>
<proteinExistence type="predicted"/>
<dbReference type="PROSITE" id="PS50222">
    <property type="entry name" value="EF_HAND_2"/>
    <property type="match status" value="1"/>
</dbReference>
<dbReference type="PANTHER" id="PTHR10891">
    <property type="entry name" value="EF-HAND CALCIUM-BINDING DOMAIN CONTAINING PROTEIN"/>
    <property type="match status" value="1"/>
</dbReference>
<dbReference type="InterPro" id="IPR011992">
    <property type="entry name" value="EF-hand-dom_pair"/>
</dbReference>
<evidence type="ECO:0000313" key="5">
    <source>
        <dbReference type="EMBL" id="CUA86760.1"/>
    </source>
</evidence>
<feature type="signal peptide" evidence="3">
    <location>
        <begin position="1"/>
        <end position="21"/>
    </location>
</feature>
<sequence length="146" mass="16247">MNTLMKMVLMALATLGTTTLAVSQTRPADMRFIERLDADGDGVLSRNEVATARQRLFARFDRDGDGAIDDREIEALRDAVTDRAVALQARLGRAWRRMDTNGDGRVSAEEFRARTILFDVADRDGDGRLSSAEIAFMRDLILGRRG</sequence>
<reference evidence="5 6" key="1">
    <citation type="submission" date="2015-08" db="EMBL/GenBank/DDBJ databases">
        <authorList>
            <person name="Varghese N."/>
        </authorList>
    </citation>
    <scope>NUCLEOTIDE SEQUENCE [LARGE SCALE GENOMIC DNA]</scope>
    <source>
        <strain evidence="5 6">DSM 18167</strain>
    </source>
</reference>
<dbReference type="SMART" id="SM00054">
    <property type="entry name" value="EFh"/>
    <property type="match status" value="2"/>
</dbReference>
<dbReference type="InterPro" id="IPR018247">
    <property type="entry name" value="EF_Hand_1_Ca_BS"/>
</dbReference>
<feature type="chain" id="PRO_5045042040" evidence="3">
    <location>
        <begin position="22"/>
        <end position="146"/>
    </location>
</feature>
<accession>A0ABM9U2J5</accession>
<dbReference type="RefSeq" id="WP_245280491.1">
    <property type="nucleotide sequence ID" value="NZ_CYHC01000003.1"/>
</dbReference>
<dbReference type="InterPro" id="IPR039647">
    <property type="entry name" value="EF_hand_pair_protein_CML-like"/>
</dbReference>
<dbReference type="EMBL" id="CYHC01000003">
    <property type="protein sequence ID" value="CUA86760.1"/>
    <property type="molecule type" value="Genomic_DNA"/>
</dbReference>
<organism evidence="5 6">
    <name type="scientific">Chelatococcus sambhunathii</name>
    <dbReference type="NCBI Taxonomy" id="363953"/>
    <lineage>
        <taxon>Bacteria</taxon>
        <taxon>Pseudomonadati</taxon>
        <taxon>Pseudomonadota</taxon>
        <taxon>Alphaproteobacteria</taxon>
        <taxon>Hyphomicrobiales</taxon>
        <taxon>Chelatococcaceae</taxon>
        <taxon>Chelatococcus</taxon>
    </lineage>
</organism>